<dbReference type="Pfam" id="PF23869">
    <property type="entry name" value="Beta-prop_WDR75_1st"/>
    <property type="match status" value="1"/>
</dbReference>
<dbReference type="InterPro" id="IPR057644">
    <property type="entry name" value="Beta-prop_WDR75_2nd"/>
</dbReference>
<dbReference type="PROSITE" id="PS50082">
    <property type="entry name" value="WD_REPEATS_2"/>
    <property type="match status" value="1"/>
</dbReference>
<evidence type="ECO:0000256" key="8">
    <source>
        <dbReference type="PROSITE-ProRule" id="PRU00221"/>
    </source>
</evidence>
<evidence type="ECO:0000259" key="9">
    <source>
        <dbReference type="Pfam" id="PF23769"/>
    </source>
</evidence>
<dbReference type="InterPro" id="IPR053826">
    <property type="entry name" value="WDR75"/>
</dbReference>
<evidence type="ECO:0000256" key="1">
    <source>
        <dbReference type="ARBA" id="ARBA00004604"/>
    </source>
</evidence>
<dbReference type="InterPro" id="IPR036322">
    <property type="entry name" value="WD40_repeat_dom_sf"/>
</dbReference>
<protein>
    <recommendedName>
        <fullName evidence="9">WD repeat-containing protein 75 second beta-propeller domain-containing protein</fullName>
    </recommendedName>
</protein>
<keyword evidence="4 8" id="KW-0853">WD repeat</keyword>
<dbReference type="AlphaFoldDB" id="A0A7S3UF87"/>
<dbReference type="PANTHER" id="PTHR44215">
    <property type="entry name" value="WD REPEAT-CONTAINING PROTEIN 75"/>
    <property type="match status" value="1"/>
</dbReference>
<dbReference type="GO" id="GO:0045943">
    <property type="term" value="P:positive regulation of transcription by RNA polymerase I"/>
    <property type="evidence" value="ECO:0007669"/>
    <property type="project" value="InterPro"/>
</dbReference>
<name>A0A7S3UF87_9CHLO</name>
<dbReference type="SUPFAM" id="SSF69322">
    <property type="entry name" value="Tricorn protease domain 2"/>
    <property type="match status" value="1"/>
</dbReference>
<dbReference type="SMART" id="SM00320">
    <property type="entry name" value="WD40"/>
    <property type="match status" value="5"/>
</dbReference>
<dbReference type="EMBL" id="HBIS01004842">
    <property type="protein sequence ID" value="CAE0610567.1"/>
    <property type="molecule type" value="Transcribed_RNA"/>
</dbReference>
<evidence type="ECO:0000256" key="4">
    <source>
        <dbReference type="ARBA" id="ARBA00022574"/>
    </source>
</evidence>
<accession>A0A7S3UF87</accession>
<keyword evidence="3" id="KW-0698">rRNA processing</keyword>
<evidence type="ECO:0000256" key="6">
    <source>
        <dbReference type="ARBA" id="ARBA00023163"/>
    </source>
</evidence>
<dbReference type="PROSITE" id="PS50294">
    <property type="entry name" value="WD_REPEATS_REGION"/>
    <property type="match status" value="1"/>
</dbReference>
<dbReference type="GO" id="GO:0032040">
    <property type="term" value="C:small-subunit processome"/>
    <property type="evidence" value="ECO:0007669"/>
    <property type="project" value="InterPro"/>
</dbReference>
<dbReference type="Gene3D" id="2.130.10.10">
    <property type="entry name" value="YVTN repeat-like/Quinoprotein amine dehydrogenase"/>
    <property type="match status" value="2"/>
</dbReference>
<dbReference type="GO" id="GO:0006364">
    <property type="term" value="P:rRNA processing"/>
    <property type="evidence" value="ECO:0007669"/>
    <property type="project" value="UniProtKB-KW"/>
</dbReference>
<dbReference type="SUPFAM" id="SSF50978">
    <property type="entry name" value="WD40 repeat-like"/>
    <property type="match status" value="1"/>
</dbReference>
<organism evidence="10">
    <name type="scientific">Picocystis salinarum</name>
    <dbReference type="NCBI Taxonomy" id="88271"/>
    <lineage>
        <taxon>Eukaryota</taxon>
        <taxon>Viridiplantae</taxon>
        <taxon>Chlorophyta</taxon>
        <taxon>Picocystophyceae</taxon>
        <taxon>Picocystales</taxon>
        <taxon>Picocystaceae</taxon>
        <taxon>Picocystis</taxon>
    </lineage>
</organism>
<proteinExistence type="predicted"/>
<sequence length="769" mass="84620">MDGWCDTKACWTFQGKKVLACLGGQLGLHVPEGKGKRVRWMGYCGSIAACEPHPKSPAVAYTGDRNGTIWQWDLMDGRKKTMVESSNLQNLRDMAVGADGKHVHVLVDADVHGSAKVIRMPMGKQAGEEIVVLKTNRATQLERCMLQGKQYLATTDNRKVVVWDGNNHHKKLKLYHTKRLTCVALHPQGKQVVAGDDTGRILQWHVNYKKEIAQGGNKNSTYETPKVTTRHWHSRSVRCLAFTEDGTHLLSGGEEGVLVMWQLETGKQEFLPRLGAILTSISLCPERARVAVRMDDNSVLVVNLASMKIDACVQGVKGPARGTPLEEVAGSAGVQPRSGLLALPTANSGMQLFDVCKMEHVADLDTTTRNNILLADDEKGCIALEPRVTHFAFNKDGSKLITVDRWPENDTRTKGEESLKFWQDLEGGKQNQHMKYSLIARTDNPFTKSVTCIAYHPEDDFFVTTSASGFFRLWTHDPEIRNAPPWRCYSMLSYKQAPSHAAAFSWDGSLLAVGAGSAVVLWEPQSNKRLAVLNQEESRNSMASSIAFVTREPLMVVALSGRNPSLTVWDLLSTSVKWSIRLDASHVVADPLAPRFAVVCPGRCNPGVKGNKSLNQNAHVLLFGPQRPYMQVSWRIEGSRYPKAIFATSDDTKFASESRPLGIGSALVILSENRAISLATTTGGRNTVVPEAKAPAWKVEKDSSDPHFALGNLLGEQVRVLPSKVEGQKEDNLHTATQPWSALFDAPSHSLPSSVQLCTSFLKSIMADE</sequence>
<keyword evidence="6" id="KW-0804">Transcription</keyword>
<dbReference type="InterPro" id="IPR015943">
    <property type="entry name" value="WD40/YVTN_repeat-like_dom_sf"/>
</dbReference>
<dbReference type="PANTHER" id="PTHR44215:SF1">
    <property type="entry name" value="WD REPEAT-CONTAINING PROTEIN 75"/>
    <property type="match status" value="1"/>
</dbReference>
<comment type="subcellular location">
    <subcellularLocation>
        <location evidence="1">Nucleus</location>
        <location evidence="1">Nucleolus</location>
    </subcellularLocation>
</comment>
<reference evidence="10" key="1">
    <citation type="submission" date="2021-01" db="EMBL/GenBank/DDBJ databases">
        <authorList>
            <person name="Corre E."/>
            <person name="Pelletier E."/>
            <person name="Niang G."/>
            <person name="Scheremetjew M."/>
            <person name="Finn R."/>
            <person name="Kale V."/>
            <person name="Holt S."/>
            <person name="Cochrane G."/>
            <person name="Meng A."/>
            <person name="Brown T."/>
            <person name="Cohen L."/>
        </authorList>
    </citation>
    <scope>NUCLEOTIDE SEQUENCE</scope>
    <source>
        <strain evidence="10">CCMP1897</strain>
    </source>
</reference>
<gene>
    <name evidence="10" type="ORF">PSAL00342_LOCUS4402</name>
</gene>
<evidence type="ECO:0000256" key="2">
    <source>
        <dbReference type="ARBA" id="ARBA00022517"/>
    </source>
</evidence>
<evidence type="ECO:0000256" key="5">
    <source>
        <dbReference type="ARBA" id="ARBA00022737"/>
    </source>
</evidence>
<evidence type="ECO:0000256" key="3">
    <source>
        <dbReference type="ARBA" id="ARBA00022552"/>
    </source>
</evidence>
<feature type="domain" description="WD repeat-containing protein 75 second beta-propeller" evidence="9">
    <location>
        <begin position="336"/>
        <end position="600"/>
    </location>
</feature>
<dbReference type="Pfam" id="PF23769">
    <property type="entry name" value="Beta-prop_WDR75_2nd"/>
    <property type="match status" value="1"/>
</dbReference>
<feature type="repeat" description="WD" evidence="8">
    <location>
        <begin position="230"/>
        <end position="271"/>
    </location>
</feature>
<keyword evidence="7" id="KW-0539">Nucleus</keyword>
<keyword evidence="5" id="KW-0677">Repeat</keyword>
<evidence type="ECO:0000313" key="10">
    <source>
        <dbReference type="EMBL" id="CAE0610567.1"/>
    </source>
</evidence>
<keyword evidence="2" id="KW-0690">Ribosome biogenesis</keyword>
<evidence type="ECO:0000256" key="7">
    <source>
        <dbReference type="ARBA" id="ARBA00023242"/>
    </source>
</evidence>
<dbReference type="GO" id="GO:2000234">
    <property type="term" value="P:positive regulation of rRNA processing"/>
    <property type="evidence" value="ECO:0007669"/>
    <property type="project" value="TreeGrafter"/>
</dbReference>
<dbReference type="InterPro" id="IPR001680">
    <property type="entry name" value="WD40_rpt"/>
</dbReference>
<dbReference type="GO" id="GO:0003723">
    <property type="term" value="F:RNA binding"/>
    <property type="evidence" value="ECO:0007669"/>
    <property type="project" value="InterPro"/>
</dbReference>